<dbReference type="GO" id="GO:0008270">
    <property type="term" value="F:zinc ion binding"/>
    <property type="evidence" value="ECO:0007669"/>
    <property type="project" value="InterPro"/>
</dbReference>
<evidence type="ECO:0000256" key="2">
    <source>
        <dbReference type="ARBA" id="ARBA00002564"/>
    </source>
</evidence>
<evidence type="ECO:0000256" key="9">
    <source>
        <dbReference type="ARBA" id="ARBA00023235"/>
    </source>
</evidence>
<dbReference type="GO" id="GO:0005829">
    <property type="term" value="C:cytosol"/>
    <property type="evidence" value="ECO:0007669"/>
    <property type="project" value="TreeGrafter"/>
</dbReference>
<feature type="domain" description="Phosphomannose isomerase type I C-terminal" evidence="14">
    <location>
        <begin position="363"/>
        <end position="408"/>
    </location>
</feature>
<evidence type="ECO:0000259" key="15">
    <source>
        <dbReference type="Pfam" id="PF20511"/>
    </source>
</evidence>
<evidence type="ECO:0000313" key="17">
    <source>
        <dbReference type="Proteomes" id="UP000269276"/>
    </source>
</evidence>
<protein>
    <recommendedName>
        <fullName evidence="6">Mannose-6-phosphate isomerase</fullName>
        <ecNumber evidence="5">5.3.1.8</ecNumber>
    </recommendedName>
    <alternativeName>
        <fullName evidence="10">Phosphohexomutase</fullName>
    </alternativeName>
    <alternativeName>
        <fullName evidence="11">Phosphomannose isomerase</fullName>
    </alternativeName>
</protein>
<proteinExistence type="inferred from homology"/>
<comment type="function">
    <text evidence="2">Involved in the synthesis of the GDP-mannose and dolichol-phosphate-mannose required for a number of critical mannosyl transfer reactions.</text>
</comment>
<name>A0A3M7CXG5_HORWE</name>
<evidence type="ECO:0000256" key="7">
    <source>
        <dbReference type="ARBA" id="ARBA00022723"/>
    </source>
</evidence>
<dbReference type="InterPro" id="IPR014710">
    <property type="entry name" value="RmlC-like_jellyroll"/>
</dbReference>
<dbReference type="Pfam" id="PF20511">
    <property type="entry name" value="PMI_typeI_cat"/>
    <property type="match status" value="1"/>
</dbReference>
<dbReference type="UniPathway" id="UPA00126">
    <property type="reaction ID" value="UER00423"/>
</dbReference>
<keyword evidence="9" id="KW-0413">Isomerase</keyword>
<dbReference type="AlphaFoldDB" id="A0A3M7CXG5"/>
<dbReference type="PRINTS" id="PR00714">
    <property type="entry name" value="MAN6PISMRASE"/>
</dbReference>
<dbReference type="InterPro" id="IPR001250">
    <property type="entry name" value="Man6P_Isoase-1"/>
</dbReference>
<dbReference type="InterPro" id="IPR046456">
    <property type="entry name" value="PMI_typeI_C"/>
</dbReference>
<comment type="similarity">
    <text evidence="4 13">Belongs to the mannose-6-phosphate isomerase type 1 family.</text>
</comment>
<dbReference type="PANTHER" id="PTHR10309">
    <property type="entry name" value="MANNOSE-6-PHOSPHATE ISOMERASE"/>
    <property type="match status" value="1"/>
</dbReference>
<feature type="binding site" evidence="12">
    <location>
        <position position="147"/>
    </location>
    <ligand>
        <name>Zn(2+)</name>
        <dbReference type="ChEBI" id="CHEBI:29105"/>
    </ligand>
</feature>
<evidence type="ECO:0000256" key="6">
    <source>
        <dbReference type="ARBA" id="ARBA00018236"/>
    </source>
</evidence>
<dbReference type="GO" id="GO:0009298">
    <property type="term" value="P:GDP-mannose biosynthetic process"/>
    <property type="evidence" value="ECO:0007669"/>
    <property type="project" value="UniProtKB-UniPathway"/>
</dbReference>
<feature type="domain" description="Phosphomannose isomerase type I catalytic" evidence="15">
    <location>
        <begin position="36"/>
        <end position="191"/>
    </location>
</feature>
<evidence type="ECO:0000256" key="4">
    <source>
        <dbReference type="ARBA" id="ARBA00010772"/>
    </source>
</evidence>
<comment type="caution">
    <text evidence="16">The sequence shown here is derived from an EMBL/GenBank/DDBJ whole genome shotgun (WGS) entry which is preliminary data.</text>
</comment>
<keyword evidence="7 12" id="KW-0479">Metal-binding</keyword>
<evidence type="ECO:0000256" key="5">
    <source>
        <dbReference type="ARBA" id="ARBA00011956"/>
    </source>
</evidence>
<evidence type="ECO:0000313" key="16">
    <source>
        <dbReference type="EMBL" id="RMY56672.1"/>
    </source>
</evidence>
<feature type="binding site" evidence="12">
    <location>
        <position position="300"/>
    </location>
    <ligand>
        <name>Zn(2+)</name>
        <dbReference type="ChEBI" id="CHEBI:29105"/>
    </ligand>
</feature>
<organism evidence="16 17">
    <name type="scientific">Hortaea werneckii</name>
    <name type="common">Black yeast</name>
    <name type="synonym">Cladosporium werneckii</name>
    <dbReference type="NCBI Taxonomy" id="91943"/>
    <lineage>
        <taxon>Eukaryota</taxon>
        <taxon>Fungi</taxon>
        <taxon>Dikarya</taxon>
        <taxon>Ascomycota</taxon>
        <taxon>Pezizomycotina</taxon>
        <taxon>Dothideomycetes</taxon>
        <taxon>Dothideomycetidae</taxon>
        <taxon>Mycosphaerellales</taxon>
        <taxon>Teratosphaeriaceae</taxon>
        <taxon>Hortaea</taxon>
    </lineage>
</organism>
<keyword evidence="8 12" id="KW-0862">Zinc</keyword>
<evidence type="ECO:0000256" key="12">
    <source>
        <dbReference type="PIRSR" id="PIRSR001480-2"/>
    </source>
</evidence>
<dbReference type="Gene3D" id="1.10.441.10">
    <property type="entry name" value="Phosphomannose Isomerase, domain 2"/>
    <property type="match status" value="1"/>
</dbReference>
<sequence length="446" mass="49353">MLITSPELVNLQHPSNLKAWTSIESSHSIMAVAPIYELKCSCNQYPWGRQGSNSLSARLCAKQPGWDGKGPKDQDFKIKEDTPYAEMWMGTYPVLPVYTATTGEDLQDVVDRNPKELLGESLIQKFGHSKIPFLPKVLSIAKALPLQVHPNKGLASQLHEKKPDQFTDPNHKPEIALALGDFEAFCGFKPLKHVANLMKLDALKKFLPQAQRPDFDDQQLKAVVRNMLEADDQTVKETYKALTSVSPADCDGDDYIPKLAPRLAEQYSEADPGILVALITMNYMQLKAGQGLYIPADGIHAYLSGDIIECMARSNNVLNTGFCPRAQRDNVELFTSCLTFTPHAPEECMLPKKDYKNSKNGKSVVYSPPLSEFDVLETNLKSSEKEVLAPIKGPGILLATKGDAKMRANDKQVQLGEGQCYFVAQGTELEFEAGGEGLQMHMSFCE</sequence>
<accession>A0A3M7CXG5</accession>
<dbReference type="Gene3D" id="2.60.120.10">
    <property type="entry name" value="Jelly Rolls"/>
    <property type="match status" value="2"/>
</dbReference>
<evidence type="ECO:0000256" key="1">
    <source>
        <dbReference type="ARBA" id="ARBA00000757"/>
    </source>
</evidence>
<feature type="binding site" evidence="12">
    <location>
        <position position="174"/>
    </location>
    <ligand>
        <name>Zn(2+)</name>
        <dbReference type="ChEBI" id="CHEBI:29105"/>
    </ligand>
</feature>
<comment type="catalytic activity">
    <reaction evidence="1">
        <text>D-mannose 6-phosphate = D-fructose 6-phosphate</text>
        <dbReference type="Rhea" id="RHEA:12356"/>
        <dbReference type="ChEBI" id="CHEBI:58735"/>
        <dbReference type="ChEBI" id="CHEBI:61527"/>
        <dbReference type="EC" id="5.3.1.8"/>
    </reaction>
</comment>
<feature type="binding site" evidence="12">
    <location>
        <position position="149"/>
    </location>
    <ligand>
        <name>Zn(2+)</name>
        <dbReference type="ChEBI" id="CHEBI:29105"/>
    </ligand>
</feature>
<dbReference type="EMBL" id="QWIP01000692">
    <property type="protein sequence ID" value="RMY56672.1"/>
    <property type="molecule type" value="Genomic_DNA"/>
</dbReference>
<gene>
    <name evidence="16" type="ORF">D0863_12899</name>
</gene>
<dbReference type="PIRSF" id="PIRSF001480">
    <property type="entry name" value="Mannose-6-phosphate_isomerase"/>
    <property type="match status" value="1"/>
</dbReference>
<evidence type="ECO:0000256" key="10">
    <source>
        <dbReference type="ARBA" id="ARBA00029741"/>
    </source>
</evidence>
<dbReference type="InterPro" id="IPR016305">
    <property type="entry name" value="Mannose-6-P_Isomerase"/>
</dbReference>
<reference evidence="16 17" key="1">
    <citation type="journal article" date="2018" name="BMC Genomics">
        <title>Genomic evidence for intraspecific hybridization in a clonal and extremely halotolerant yeast.</title>
        <authorList>
            <person name="Gostincar C."/>
            <person name="Stajich J.E."/>
            <person name="Zupancic J."/>
            <person name="Zalar P."/>
            <person name="Gunde-Cimerman N."/>
        </authorList>
    </citation>
    <scope>NUCLEOTIDE SEQUENCE [LARGE SCALE GENOMIC DNA]</scope>
    <source>
        <strain evidence="16 17">EXF-2682</strain>
    </source>
</reference>
<evidence type="ECO:0000256" key="13">
    <source>
        <dbReference type="RuleBase" id="RU004189"/>
    </source>
</evidence>
<comment type="pathway">
    <text evidence="3">Nucleotide-sugar biosynthesis; GDP-alpha-D-mannose biosynthesis; alpha-D-mannose 1-phosphate from D-fructose 6-phosphate: step 1/2.</text>
</comment>
<dbReference type="SUPFAM" id="SSF51182">
    <property type="entry name" value="RmlC-like cupins"/>
    <property type="match status" value="1"/>
</dbReference>
<dbReference type="CDD" id="cd07011">
    <property type="entry name" value="cupin_PMI_type_I_N"/>
    <property type="match status" value="1"/>
</dbReference>
<dbReference type="GO" id="GO:0005975">
    <property type="term" value="P:carbohydrate metabolic process"/>
    <property type="evidence" value="ECO:0007669"/>
    <property type="project" value="InterPro"/>
</dbReference>
<dbReference type="GO" id="GO:0004476">
    <property type="term" value="F:mannose-6-phosphate isomerase activity"/>
    <property type="evidence" value="ECO:0007669"/>
    <property type="project" value="UniProtKB-EC"/>
</dbReference>
<dbReference type="InterPro" id="IPR046457">
    <property type="entry name" value="PMI_typeI_cat"/>
</dbReference>
<dbReference type="VEuPathDB" id="FungiDB:BTJ68_06834"/>
<dbReference type="EC" id="5.3.1.8" evidence="5"/>
<evidence type="ECO:0000256" key="11">
    <source>
        <dbReference type="ARBA" id="ARBA00030762"/>
    </source>
</evidence>
<evidence type="ECO:0000256" key="8">
    <source>
        <dbReference type="ARBA" id="ARBA00022833"/>
    </source>
</evidence>
<dbReference type="OrthoDB" id="6605218at2759"/>
<evidence type="ECO:0000259" key="14">
    <source>
        <dbReference type="Pfam" id="PF01238"/>
    </source>
</evidence>
<comment type="cofactor">
    <cofactor evidence="12">
        <name>Zn(2+)</name>
        <dbReference type="ChEBI" id="CHEBI:29105"/>
    </cofactor>
    <text evidence="12">Binds 1 zinc ion per subunit.</text>
</comment>
<dbReference type="Proteomes" id="UP000269276">
    <property type="component" value="Unassembled WGS sequence"/>
</dbReference>
<evidence type="ECO:0000256" key="3">
    <source>
        <dbReference type="ARBA" id="ARBA00004666"/>
    </source>
</evidence>
<dbReference type="InterPro" id="IPR011051">
    <property type="entry name" value="RmlC_Cupin_sf"/>
</dbReference>
<dbReference type="Pfam" id="PF01238">
    <property type="entry name" value="PMI_typeI_C"/>
    <property type="match status" value="1"/>
</dbReference>
<dbReference type="NCBIfam" id="TIGR00218">
    <property type="entry name" value="manA"/>
    <property type="match status" value="1"/>
</dbReference>
<dbReference type="PANTHER" id="PTHR10309:SF4">
    <property type="entry name" value="MANNOSE-6-PHOSPHATE ISOMERASE"/>
    <property type="match status" value="1"/>
</dbReference>